<reference evidence="1 2" key="1">
    <citation type="submission" date="2020-01" db="EMBL/GenBank/DDBJ databases">
        <title>Polyphasic characterisation and genomic insights into a novel alkali tolerant bacterium VR-M41.</title>
        <authorList>
            <person name="Vemuluri V.R."/>
        </authorList>
    </citation>
    <scope>NUCLEOTIDE SEQUENCE [LARGE SCALE GENOMIC DNA]</scope>
    <source>
        <strain evidence="1 2">VR-M41</strain>
    </source>
</reference>
<accession>A0ABX0F497</accession>
<name>A0ABX0F497_9BACL</name>
<keyword evidence="2" id="KW-1185">Reference proteome</keyword>
<dbReference type="RefSeq" id="WP_166272943.1">
    <property type="nucleotide sequence ID" value="NZ_JAAFGS010000001.1"/>
</dbReference>
<dbReference type="EMBL" id="JAAFGS010000001">
    <property type="protein sequence ID" value="NGZ74700.1"/>
    <property type="molecule type" value="Genomic_DNA"/>
</dbReference>
<evidence type="ECO:0000313" key="2">
    <source>
        <dbReference type="Proteomes" id="UP000800303"/>
    </source>
</evidence>
<proteinExistence type="predicted"/>
<protein>
    <submittedName>
        <fullName evidence="1">Uncharacterized protein</fullName>
    </submittedName>
</protein>
<evidence type="ECO:0000313" key="1">
    <source>
        <dbReference type="EMBL" id="NGZ74700.1"/>
    </source>
</evidence>
<organism evidence="1 2">
    <name type="scientific">Saccharibacillus alkalitolerans</name>
    <dbReference type="NCBI Taxonomy" id="2705290"/>
    <lineage>
        <taxon>Bacteria</taxon>
        <taxon>Bacillati</taxon>
        <taxon>Bacillota</taxon>
        <taxon>Bacilli</taxon>
        <taxon>Bacillales</taxon>
        <taxon>Paenibacillaceae</taxon>
        <taxon>Saccharibacillus</taxon>
    </lineage>
</organism>
<comment type="caution">
    <text evidence="1">The sequence shown here is derived from an EMBL/GenBank/DDBJ whole genome shotgun (WGS) entry which is preliminary data.</text>
</comment>
<gene>
    <name evidence="1" type="ORF">GYN08_05160</name>
</gene>
<dbReference type="Proteomes" id="UP000800303">
    <property type="component" value="Unassembled WGS sequence"/>
</dbReference>
<sequence length="347" mass="40621">MRLKELKDTMLLPDREILLNRLVNVEDIKLLLMSSTSENGTHKLWTLSPLPERSSEEKVIRESEESLSNRELMQRDLKRETIIGDQERFISQMIIQGRSMTFSSSQSTYFMEPDYRTYMELQHFIEKGLDLAGFEDMELERLVLTCYEQDSSEAFPDLDLDQELDITLKFAGTVRTIPVHTEPIMLNFGDSSNEIKHYYYDPVHEKNRFFYVHAWTRYDIWGETQKRFENPAEEGFTEEEWQRFKEQSMKSNESVCSKDQVIALVEYESEDNLQLNFYAQDYLDAKPIRSSGMSSTVLFFASDHELGPHGLKSRVDSIGPIDKTVEGDIIVELMSYYKELPEKTVKL</sequence>